<feature type="signal peptide" evidence="1">
    <location>
        <begin position="1"/>
        <end position="16"/>
    </location>
</feature>
<evidence type="ECO:0000259" key="2">
    <source>
        <dbReference type="Pfam" id="PF12776"/>
    </source>
</evidence>
<dbReference type="Proteomes" id="UP000235145">
    <property type="component" value="Unassembled WGS sequence"/>
</dbReference>
<organism evidence="3 4">
    <name type="scientific">Lactuca sativa</name>
    <name type="common">Garden lettuce</name>
    <dbReference type="NCBI Taxonomy" id="4236"/>
    <lineage>
        <taxon>Eukaryota</taxon>
        <taxon>Viridiplantae</taxon>
        <taxon>Streptophyta</taxon>
        <taxon>Embryophyta</taxon>
        <taxon>Tracheophyta</taxon>
        <taxon>Spermatophyta</taxon>
        <taxon>Magnoliopsida</taxon>
        <taxon>eudicotyledons</taxon>
        <taxon>Gunneridae</taxon>
        <taxon>Pentapetalae</taxon>
        <taxon>asterids</taxon>
        <taxon>campanulids</taxon>
        <taxon>Asterales</taxon>
        <taxon>Asteraceae</taxon>
        <taxon>Cichorioideae</taxon>
        <taxon>Cichorieae</taxon>
        <taxon>Lactucinae</taxon>
        <taxon>Lactuca</taxon>
    </lineage>
</organism>
<evidence type="ECO:0000313" key="4">
    <source>
        <dbReference type="Proteomes" id="UP000235145"/>
    </source>
</evidence>
<dbReference type="EMBL" id="NBSK02000005">
    <property type="protein sequence ID" value="KAJ0206617.1"/>
    <property type="molecule type" value="Genomic_DNA"/>
</dbReference>
<reference evidence="3 4" key="1">
    <citation type="journal article" date="2017" name="Nat. Commun.">
        <title>Genome assembly with in vitro proximity ligation data and whole-genome triplication in lettuce.</title>
        <authorList>
            <person name="Reyes-Chin-Wo S."/>
            <person name="Wang Z."/>
            <person name="Yang X."/>
            <person name="Kozik A."/>
            <person name="Arikit S."/>
            <person name="Song C."/>
            <person name="Xia L."/>
            <person name="Froenicke L."/>
            <person name="Lavelle D.O."/>
            <person name="Truco M.J."/>
            <person name="Xia R."/>
            <person name="Zhu S."/>
            <person name="Xu C."/>
            <person name="Xu H."/>
            <person name="Xu X."/>
            <person name="Cox K."/>
            <person name="Korf I."/>
            <person name="Meyers B.C."/>
            <person name="Michelmore R.W."/>
        </authorList>
    </citation>
    <scope>NUCLEOTIDE SEQUENCE [LARGE SCALE GENOMIC DNA]</scope>
    <source>
        <strain evidence="4">cv. Salinas</strain>
        <tissue evidence="3">Seedlings</tissue>
    </source>
</reference>
<dbReference type="InterPro" id="IPR024752">
    <property type="entry name" value="Myb/SANT-like_dom"/>
</dbReference>
<dbReference type="AlphaFoldDB" id="A0A9R1VG90"/>
<protein>
    <recommendedName>
        <fullName evidence="2">Myb/SANT-like domain-containing protein</fullName>
    </recommendedName>
</protein>
<sequence length="379" mass="43685">MLIAYCLILLISKITQVPFKPTTQTHNPRRSIVHLLKSIAIPTVLPSPIFKQASINNQSVMDTINVHDVDIDTPKMKVPNRFHWDPHTFKIFLEECMTELNNGNMTDTYFKQAACQNICKRLLERTGKELDRNQMKNKWDIMRKEFKYYDRLTRLETGISTDPTKNIISASKEWWDEKIKEDKEYAKFKDKNLEVYQTYYEALFRDTVAVGDKAKVPCEIGTGSTPVDVQYVDITDEKMDTDGVSLFEDVDPFLTYDSSSVTTKENFEGNNEGKNEGKSMANLSYEEKLDTIFDVLLTRSTQPSRQTIQSPTTEDCMAIVSTFPGFEEASIGYLEALEVFLKKPARQNFMVPKTNETKMEFLKRLIEKEKKTLNGYLNG</sequence>
<comment type="caution">
    <text evidence="3">The sequence shown here is derived from an EMBL/GenBank/DDBJ whole genome shotgun (WGS) entry which is preliminary data.</text>
</comment>
<dbReference type="PANTHER" id="PTHR31704">
    <property type="entry name" value="MYB/SANT-LIKE DNA-BINDING DOMAIN PROTEIN-RELATED"/>
    <property type="match status" value="1"/>
</dbReference>
<feature type="chain" id="PRO_5040159576" description="Myb/SANT-like domain-containing protein" evidence="1">
    <location>
        <begin position="17"/>
        <end position="379"/>
    </location>
</feature>
<accession>A0A9R1VG90</accession>
<evidence type="ECO:0000256" key="1">
    <source>
        <dbReference type="SAM" id="SignalP"/>
    </source>
</evidence>
<keyword evidence="1" id="KW-0732">Signal</keyword>
<gene>
    <name evidence="3" type="ORF">LSAT_V11C500250940</name>
</gene>
<keyword evidence="4" id="KW-1185">Reference proteome</keyword>
<proteinExistence type="predicted"/>
<feature type="domain" description="Myb/SANT-like" evidence="2">
    <location>
        <begin position="83"/>
        <end position="177"/>
    </location>
</feature>
<name>A0A9R1VG90_LACSA</name>
<dbReference type="Pfam" id="PF12776">
    <property type="entry name" value="Myb_DNA-bind_3"/>
    <property type="match status" value="1"/>
</dbReference>
<evidence type="ECO:0000313" key="3">
    <source>
        <dbReference type="EMBL" id="KAJ0206617.1"/>
    </source>
</evidence>
<dbReference type="PANTHER" id="PTHR31704:SF37">
    <property type="entry name" value="HEAT SHOCK PROTEIN"/>
    <property type="match status" value="1"/>
</dbReference>